<dbReference type="Proteomes" id="UP000814033">
    <property type="component" value="Unassembled WGS sequence"/>
</dbReference>
<name>A0ACB8S4F2_9AGAM</name>
<accession>A0ACB8S4F2</accession>
<evidence type="ECO:0000313" key="1">
    <source>
        <dbReference type="EMBL" id="KAI0050988.1"/>
    </source>
</evidence>
<dbReference type="EMBL" id="MU275856">
    <property type="protein sequence ID" value="KAI0050988.1"/>
    <property type="molecule type" value="Genomic_DNA"/>
</dbReference>
<organism evidence="1 2">
    <name type="scientific">Auriscalpium vulgare</name>
    <dbReference type="NCBI Taxonomy" id="40419"/>
    <lineage>
        <taxon>Eukaryota</taxon>
        <taxon>Fungi</taxon>
        <taxon>Dikarya</taxon>
        <taxon>Basidiomycota</taxon>
        <taxon>Agaricomycotina</taxon>
        <taxon>Agaricomycetes</taxon>
        <taxon>Russulales</taxon>
        <taxon>Auriscalpiaceae</taxon>
        <taxon>Auriscalpium</taxon>
    </lineage>
</organism>
<reference evidence="1" key="1">
    <citation type="submission" date="2021-02" db="EMBL/GenBank/DDBJ databases">
        <authorList>
            <consortium name="DOE Joint Genome Institute"/>
            <person name="Ahrendt S."/>
            <person name="Looney B.P."/>
            <person name="Miyauchi S."/>
            <person name="Morin E."/>
            <person name="Drula E."/>
            <person name="Courty P.E."/>
            <person name="Chicoki N."/>
            <person name="Fauchery L."/>
            <person name="Kohler A."/>
            <person name="Kuo A."/>
            <person name="Labutti K."/>
            <person name="Pangilinan J."/>
            <person name="Lipzen A."/>
            <person name="Riley R."/>
            <person name="Andreopoulos W."/>
            <person name="He G."/>
            <person name="Johnson J."/>
            <person name="Barry K.W."/>
            <person name="Grigoriev I.V."/>
            <person name="Nagy L."/>
            <person name="Hibbett D."/>
            <person name="Henrissat B."/>
            <person name="Matheny P.B."/>
            <person name="Labbe J."/>
            <person name="Martin F."/>
        </authorList>
    </citation>
    <scope>NUCLEOTIDE SEQUENCE</scope>
    <source>
        <strain evidence="1">FP105234-sp</strain>
    </source>
</reference>
<keyword evidence="2" id="KW-1185">Reference proteome</keyword>
<protein>
    <submittedName>
        <fullName evidence="1">Uncharacterized protein</fullName>
    </submittedName>
</protein>
<sequence length="918" mass="98424">MSTSRLKRKLDEQGVNYSSGRATENFCLVGTPLPPLEKSKDTGEFVPLWKQDVRDEQGRRRLHGAFTGGFSAGYFNSVGSKEGWTPSTFKSSRGERNKAANARPEDFMDEEDLAELRETQLMGSVKQQRDILGGTQAELAARGATEEDSIASGIERALLPPPDDSPGVRLLKKMGWRPGQGVGPRVTWRQRKIQDLLAAGKTLNNVDVDALEEDEEAKKHMYPPRDTVAPHIARKDNSYGVGYVPERGLNEALGRGAGPSGPKLASGFGLGALNEADDDDLDVYDASSHKDRTYMPYDSVRDAEEDGRTGRGVGKAAATASFVRQTFKDGTPLADGFVLAATTANNDAWWPMPKAPDGWKPDPRRVWQKYSTDKENGDNEPAKIAQPSWRSKLTASERGSILGETALPREQRSVFDYLSKADRDRIQQAASSLHAPAAPPTPAPAPAPEPTFSIPYTAPHIASAALRGFMPFPSDPAKQARYIAYLRSQASPDDPPPAPGALPGQSTADLHKELADFAKSAALFKPVEGAMANRFTSAAVVDTGPKIIEGLHQPVHRDHDAEEREREAARAQEAERREEVVEGSKAHAVRMGMYGALTREAVPWQPARLLCKRFGVKDPNPEIKTDAPLPGASGAAGSGGWQPEQGLADADLLAAGVAPGAPANANDAPAGGAGGPRNLENVGLGEDDEQGRDTLTYVVPSVDIFKAIFASDDEDSDAEDAAAPPDPPAKDVEMPAAGPSEAGAVPAHLRVDSDAASSTAYEPKASTSSAKATGPVDIATFKPVFVPRSERETKKAKDKKDKDKKKARAIVSFDAMDEDAGGGLVIAPKAKEKHKDKDKDKDKERKKKKRRKEDEGGAGGEEDVEMWVEKPPPEAVAAFGGTPAEPEPISESPSVASLPAVEGDSRTHRGRKRAVDFM</sequence>
<reference evidence="1" key="2">
    <citation type="journal article" date="2022" name="New Phytol.">
        <title>Evolutionary transition to the ectomycorrhizal habit in the genomes of a hyperdiverse lineage of mushroom-forming fungi.</title>
        <authorList>
            <person name="Looney B."/>
            <person name="Miyauchi S."/>
            <person name="Morin E."/>
            <person name="Drula E."/>
            <person name="Courty P.E."/>
            <person name="Kohler A."/>
            <person name="Kuo A."/>
            <person name="LaButti K."/>
            <person name="Pangilinan J."/>
            <person name="Lipzen A."/>
            <person name="Riley R."/>
            <person name="Andreopoulos W."/>
            <person name="He G."/>
            <person name="Johnson J."/>
            <person name="Nolan M."/>
            <person name="Tritt A."/>
            <person name="Barry K.W."/>
            <person name="Grigoriev I.V."/>
            <person name="Nagy L.G."/>
            <person name="Hibbett D."/>
            <person name="Henrissat B."/>
            <person name="Matheny P.B."/>
            <person name="Labbe J."/>
            <person name="Martin F.M."/>
        </authorList>
    </citation>
    <scope>NUCLEOTIDE SEQUENCE</scope>
    <source>
        <strain evidence="1">FP105234-sp</strain>
    </source>
</reference>
<comment type="caution">
    <text evidence="1">The sequence shown here is derived from an EMBL/GenBank/DDBJ whole genome shotgun (WGS) entry which is preliminary data.</text>
</comment>
<evidence type="ECO:0000313" key="2">
    <source>
        <dbReference type="Proteomes" id="UP000814033"/>
    </source>
</evidence>
<gene>
    <name evidence="1" type="ORF">FA95DRAFT_1631093</name>
</gene>
<proteinExistence type="predicted"/>